<dbReference type="GO" id="GO:0017004">
    <property type="term" value="P:cytochrome complex assembly"/>
    <property type="evidence" value="ECO:0007669"/>
    <property type="project" value="UniProtKB-KW"/>
</dbReference>
<dbReference type="GO" id="GO:0015232">
    <property type="term" value="F:heme transmembrane transporter activity"/>
    <property type="evidence" value="ECO:0007669"/>
    <property type="project" value="InterPro"/>
</dbReference>
<keyword evidence="6" id="KW-0201">Cytochrome c-type biogenesis</keyword>
<dbReference type="AlphaFoldDB" id="A0A6N9NK89"/>
<dbReference type="RefSeq" id="WP_160633241.1">
    <property type="nucleotide sequence ID" value="NZ_WWNE01000007.1"/>
</dbReference>
<comment type="function">
    <text evidence="1">Required for the export of heme to the periplasm for the biogenesis of c-type cytochromes.</text>
</comment>
<gene>
    <name evidence="11" type="ORF">GQN54_09160</name>
</gene>
<dbReference type="InterPro" id="IPR003557">
    <property type="entry name" value="Cyt_c_biogenesis_CcmC"/>
</dbReference>
<sequence>MKNWWKILAFILLLFTVIGGFLIEVPKQVILYETIRNLYFHVPMWFTMIFLFLISVIYSIKHLSSSNMHHDIVAKQMVNTGIIFGILGLITGSIWAKYTWGTYWTNDVKLNGSAITMLVYFAYLILRNSMDEEQKRARIAAVYNIFAFVMLVVFIGILPRMYDSLHPGNGGNPGFNSYDTDKNMLMVFYPAVLGWILLSLWIANINIRINKLKEK</sequence>
<evidence type="ECO:0000256" key="6">
    <source>
        <dbReference type="ARBA" id="ARBA00022748"/>
    </source>
</evidence>
<comment type="similarity">
    <text evidence="3">Belongs to the CcmC/CycZ/HelC family.</text>
</comment>
<dbReference type="GO" id="GO:0020037">
    <property type="term" value="F:heme binding"/>
    <property type="evidence" value="ECO:0007669"/>
    <property type="project" value="InterPro"/>
</dbReference>
<evidence type="ECO:0000256" key="4">
    <source>
        <dbReference type="ARBA" id="ARBA00016463"/>
    </source>
</evidence>
<feature type="transmembrane region" description="Helical" evidence="9">
    <location>
        <begin position="38"/>
        <end position="60"/>
    </location>
</feature>
<evidence type="ECO:0000256" key="9">
    <source>
        <dbReference type="SAM" id="Phobius"/>
    </source>
</evidence>
<comment type="caution">
    <text evidence="11">The sequence shown here is derived from an EMBL/GenBank/DDBJ whole genome shotgun (WGS) entry which is preliminary data.</text>
</comment>
<keyword evidence="12" id="KW-1185">Reference proteome</keyword>
<dbReference type="InterPro" id="IPR045062">
    <property type="entry name" value="Cyt_c_biogenesis_CcsA/CcmC"/>
</dbReference>
<dbReference type="PANTHER" id="PTHR30071:SF1">
    <property type="entry name" value="CYTOCHROME B_B6 PROTEIN-RELATED"/>
    <property type="match status" value="1"/>
</dbReference>
<accession>A0A6N9NK89</accession>
<name>A0A6N9NK89_9FLAO</name>
<dbReference type="InterPro" id="IPR002541">
    <property type="entry name" value="Cyt_c_assembly"/>
</dbReference>
<dbReference type="GO" id="GO:0005886">
    <property type="term" value="C:plasma membrane"/>
    <property type="evidence" value="ECO:0007669"/>
    <property type="project" value="TreeGrafter"/>
</dbReference>
<evidence type="ECO:0000256" key="8">
    <source>
        <dbReference type="ARBA" id="ARBA00023136"/>
    </source>
</evidence>
<keyword evidence="7 9" id="KW-1133">Transmembrane helix</keyword>
<evidence type="ECO:0000313" key="11">
    <source>
        <dbReference type="EMBL" id="NBG66284.1"/>
    </source>
</evidence>
<dbReference type="PANTHER" id="PTHR30071">
    <property type="entry name" value="HEME EXPORTER PROTEIN C"/>
    <property type="match status" value="1"/>
</dbReference>
<evidence type="ECO:0000256" key="1">
    <source>
        <dbReference type="ARBA" id="ARBA00002442"/>
    </source>
</evidence>
<feature type="transmembrane region" description="Helical" evidence="9">
    <location>
        <begin position="187"/>
        <end position="207"/>
    </location>
</feature>
<feature type="domain" description="Cytochrome c assembly protein" evidence="10">
    <location>
        <begin position="9"/>
        <end position="152"/>
    </location>
</feature>
<dbReference type="PRINTS" id="PR01386">
    <property type="entry name" value="CCMCBIOGNSIS"/>
</dbReference>
<feature type="transmembrane region" description="Helical" evidence="9">
    <location>
        <begin position="138"/>
        <end position="158"/>
    </location>
</feature>
<keyword evidence="8 9" id="KW-0472">Membrane</keyword>
<evidence type="ECO:0000256" key="7">
    <source>
        <dbReference type="ARBA" id="ARBA00022989"/>
    </source>
</evidence>
<evidence type="ECO:0000256" key="2">
    <source>
        <dbReference type="ARBA" id="ARBA00004141"/>
    </source>
</evidence>
<reference evidence="11 12" key="1">
    <citation type="submission" date="2019-12" db="EMBL/GenBank/DDBJ databases">
        <authorList>
            <person name="Zhao J."/>
        </authorList>
    </citation>
    <scope>NUCLEOTIDE SEQUENCE [LARGE SCALE GENOMIC DNA]</scope>
    <source>
        <strain evidence="11 12">S-15</strain>
    </source>
</reference>
<organism evidence="11 12">
    <name type="scientific">Acidiluteibacter ferrifornacis</name>
    <dbReference type="NCBI Taxonomy" id="2692424"/>
    <lineage>
        <taxon>Bacteria</taxon>
        <taxon>Pseudomonadati</taxon>
        <taxon>Bacteroidota</taxon>
        <taxon>Flavobacteriia</taxon>
        <taxon>Flavobacteriales</taxon>
        <taxon>Cryomorphaceae</taxon>
        <taxon>Acidiluteibacter</taxon>
    </lineage>
</organism>
<evidence type="ECO:0000259" key="10">
    <source>
        <dbReference type="Pfam" id="PF01578"/>
    </source>
</evidence>
<feature type="transmembrane region" description="Helical" evidence="9">
    <location>
        <begin position="72"/>
        <end position="96"/>
    </location>
</feature>
<protein>
    <recommendedName>
        <fullName evidence="4">Heme exporter protein C</fullName>
    </recommendedName>
</protein>
<feature type="transmembrane region" description="Helical" evidence="9">
    <location>
        <begin position="108"/>
        <end position="126"/>
    </location>
</feature>
<evidence type="ECO:0000256" key="5">
    <source>
        <dbReference type="ARBA" id="ARBA00022692"/>
    </source>
</evidence>
<keyword evidence="5 9" id="KW-0812">Transmembrane</keyword>
<comment type="subcellular location">
    <subcellularLocation>
        <location evidence="2">Membrane</location>
        <topology evidence="2">Multi-pass membrane protein</topology>
    </subcellularLocation>
</comment>
<evidence type="ECO:0000313" key="12">
    <source>
        <dbReference type="Proteomes" id="UP000470771"/>
    </source>
</evidence>
<evidence type="ECO:0000256" key="3">
    <source>
        <dbReference type="ARBA" id="ARBA00005840"/>
    </source>
</evidence>
<dbReference type="Pfam" id="PF01578">
    <property type="entry name" value="Cytochrom_C_asm"/>
    <property type="match status" value="1"/>
</dbReference>
<proteinExistence type="inferred from homology"/>
<dbReference type="Proteomes" id="UP000470771">
    <property type="component" value="Unassembled WGS sequence"/>
</dbReference>
<dbReference type="EMBL" id="WWNE01000007">
    <property type="protein sequence ID" value="NBG66284.1"/>
    <property type="molecule type" value="Genomic_DNA"/>
</dbReference>